<evidence type="ECO:0000313" key="2">
    <source>
        <dbReference type="Proteomes" id="UP000044602"/>
    </source>
</evidence>
<sequence length="60" mass="7159">YRLRPACVDTVRLDAGCETRRRWSLYSIARSRGEAADRKVLRQGVQRDVQQRQRLARCRR</sequence>
<proteinExistence type="predicted"/>
<organism evidence="1 2">
    <name type="scientific">Verticillium longisporum</name>
    <name type="common">Verticillium dahliae var. longisporum</name>
    <dbReference type="NCBI Taxonomy" id="100787"/>
    <lineage>
        <taxon>Eukaryota</taxon>
        <taxon>Fungi</taxon>
        <taxon>Dikarya</taxon>
        <taxon>Ascomycota</taxon>
        <taxon>Pezizomycotina</taxon>
        <taxon>Sordariomycetes</taxon>
        <taxon>Hypocreomycetidae</taxon>
        <taxon>Glomerellales</taxon>
        <taxon>Plectosphaerellaceae</taxon>
        <taxon>Verticillium</taxon>
    </lineage>
</organism>
<dbReference type="EMBL" id="CVQH01021673">
    <property type="protein sequence ID" value="CRK31278.1"/>
    <property type="molecule type" value="Genomic_DNA"/>
</dbReference>
<feature type="non-terminal residue" evidence="1">
    <location>
        <position position="1"/>
    </location>
</feature>
<dbReference type="Proteomes" id="UP000044602">
    <property type="component" value="Unassembled WGS sequence"/>
</dbReference>
<reference evidence="2" key="1">
    <citation type="submission" date="2015-05" db="EMBL/GenBank/DDBJ databases">
        <authorList>
            <person name="Fogelqvist Johan"/>
        </authorList>
    </citation>
    <scope>NUCLEOTIDE SEQUENCE [LARGE SCALE GENOMIC DNA]</scope>
</reference>
<accession>A0A0G4MAI8</accession>
<name>A0A0G4MAI8_VERLO</name>
<gene>
    <name evidence="1" type="ORF">BN1708_018682</name>
</gene>
<dbReference type="AlphaFoldDB" id="A0A0G4MAI8"/>
<evidence type="ECO:0000313" key="1">
    <source>
        <dbReference type="EMBL" id="CRK31278.1"/>
    </source>
</evidence>
<protein>
    <submittedName>
        <fullName evidence="1">Uncharacterized protein</fullName>
    </submittedName>
</protein>
<keyword evidence="2" id="KW-1185">Reference proteome</keyword>